<dbReference type="EMBL" id="CADCTM010000222">
    <property type="protein sequence ID" value="CAA9241326.1"/>
    <property type="molecule type" value="Genomic_DNA"/>
</dbReference>
<name>A0A6J4I600_9CYAN</name>
<evidence type="ECO:0000313" key="1">
    <source>
        <dbReference type="EMBL" id="CAA9241326.1"/>
    </source>
</evidence>
<sequence length="55" mass="6302">MAQVYAALTYYHANKEEIEAYLTAEKADYERLAAEMGQLTESALVVSWLNFFPCH</sequence>
<proteinExistence type="predicted"/>
<reference evidence="1" key="1">
    <citation type="submission" date="2020-02" db="EMBL/GenBank/DDBJ databases">
        <authorList>
            <person name="Meier V. D."/>
        </authorList>
    </citation>
    <scope>NUCLEOTIDE SEQUENCE</scope>
    <source>
        <strain evidence="1">AVDCRST_MAG92</strain>
    </source>
</reference>
<gene>
    <name evidence="1" type="ORF">AVDCRST_MAG92-1526</name>
</gene>
<organism evidence="1">
    <name type="scientific">uncultured Coleofasciculus sp</name>
    <dbReference type="NCBI Taxonomy" id="1267456"/>
    <lineage>
        <taxon>Bacteria</taxon>
        <taxon>Bacillati</taxon>
        <taxon>Cyanobacteriota</taxon>
        <taxon>Cyanophyceae</taxon>
        <taxon>Coleofasciculales</taxon>
        <taxon>Coleofasciculaceae</taxon>
        <taxon>Coleofasciculus</taxon>
        <taxon>environmental samples</taxon>
    </lineage>
</organism>
<dbReference type="AlphaFoldDB" id="A0A6J4I600"/>
<protein>
    <submittedName>
        <fullName evidence="1">Uncharacterized protein</fullName>
    </submittedName>
</protein>
<accession>A0A6J4I600</accession>